<name>A0A7S2JEB3_9DINO</name>
<feature type="region of interest" description="Disordered" evidence="1">
    <location>
        <begin position="80"/>
        <end position="109"/>
    </location>
</feature>
<feature type="compositionally biased region" description="Polar residues" evidence="1">
    <location>
        <begin position="94"/>
        <end position="109"/>
    </location>
</feature>
<feature type="region of interest" description="Disordered" evidence="1">
    <location>
        <begin position="39"/>
        <end position="61"/>
    </location>
</feature>
<dbReference type="AlphaFoldDB" id="A0A7S2JEB3"/>
<evidence type="ECO:0000256" key="1">
    <source>
        <dbReference type="SAM" id="MobiDB-lite"/>
    </source>
</evidence>
<feature type="region of interest" description="Disordered" evidence="1">
    <location>
        <begin position="130"/>
        <end position="164"/>
    </location>
</feature>
<gene>
    <name evidence="2" type="ORF">AAND1436_LOCUS49068</name>
</gene>
<proteinExistence type="predicted"/>
<organism evidence="2">
    <name type="scientific">Alexandrium andersonii</name>
    <dbReference type="NCBI Taxonomy" id="327968"/>
    <lineage>
        <taxon>Eukaryota</taxon>
        <taxon>Sar</taxon>
        <taxon>Alveolata</taxon>
        <taxon>Dinophyceae</taxon>
        <taxon>Gonyaulacales</taxon>
        <taxon>Pyrocystaceae</taxon>
        <taxon>Alexandrium</taxon>
    </lineage>
</organism>
<dbReference type="EMBL" id="HBGQ01102611">
    <property type="protein sequence ID" value="CAD9544142.1"/>
    <property type="molecule type" value="Transcribed_RNA"/>
</dbReference>
<protein>
    <submittedName>
        <fullName evidence="2">Uncharacterized protein</fullName>
    </submittedName>
</protein>
<feature type="region of interest" description="Disordered" evidence="1">
    <location>
        <begin position="194"/>
        <end position="226"/>
    </location>
</feature>
<reference evidence="2" key="1">
    <citation type="submission" date="2021-01" db="EMBL/GenBank/DDBJ databases">
        <authorList>
            <person name="Corre E."/>
            <person name="Pelletier E."/>
            <person name="Niang G."/>
            <person name="Scheremetjew M."/>
            <person name="Finn R."/>
            <person name="Kale V."/>
            <person name="Holt S."/>
            <person name="Cochrane G."/>
            <person name="Meng A."/>
            <person name="Brown T."/>
            <person name="Cohen L."/>
        </authorList>
    </citation>
    <scope>NUCLEOTIDE SEQUENCE</scope>
    <source>
        <strain evidence="2">CCMP2222</strain>
    </source>
</reference>
<sequence length="348" mass="37300">MGGGQTGGYGTVGSPMDLICCATRSRATTAPRSSQLFANGRRFGSQCPPPEADGGSPLLNDAAPEQVAPMVAVDVVASQPAQAPEVTEPVGRSPRNQNGGMSPSAYSAHSSEDLAMHNGTKAVVFEGARDVAEDSQQSEPPSRKTLRRGNLAGSRSQTNLGLADPFLQNGETHSAEEAAAVARLEHLIPQVKSEVRVQQQSPRQTEAVNITPRQRSKSSSKASAKVIPPGAPATLYMELVPGSHGSSYEKWTSSEIVWWDSEKAAVAGRPRLASVRLLRIKKVRLDKTDSGFCMRLRTQQVDTQEVCEDYFVHKTESKAQACSEALVEAINLVRALVGKSVYAEINEY</sequence>
<feature type="compositionally biased region" description="Polar residues" evidence="1">
    <location>
        <begin position="196"/>
        <end position="213"/>
    </location>
</feature>
<accession>A0A7S2JEB3</accession>
<evidence type="ECO:0000313" key="2">
    <source>
        <dbReference type="EMBL" id="CAD9544142.1"/>
    </source>
</evidence>